<dbReference type="Gene3D" id="3.40.50.1240">
    <property type="entry name" value="Phosphoglycerate mutase-like"/>
    <property type="match status" value="1"/>
</dbReference>
<dbReference type="GO" id="GO:0004674">
    <property type="term" value="F:protein serine/threonine kinase activity"/>
    <property type="evidence" value="ECO:0007669"/>
    <property type="project" value="UniProtKB-EC"/>
</dbReference>
<keyword evidence="1" id="KW-0808">Transferase</keyword>
<dbReference type="Pfam" id="PF00328">
    <property type="entry name" value="His_Phos_2"/>
    <property type="match status" value="1"/>
</dbReference>
<keyword evidence="1" id="KW-0418">Kinase</keyword>
<name>A0A5K1K1G9_9APHY</name>
<dbReference type="InterPro" id="IPR000560">
    <property type="entry name" value="His_Pase_clade-2"/>
</dbReference>
<dbReference type="InterPro" id="IPR029033">
    <property type="entry name" value="His_PPase_superfam"/>
</dbReference>
<evidence type="ECO:0000313" key="1">
    <source>
        <dbReference type="EMBL" id="VWO98200.1"/>
    </source>
</evidence>
<sequence>MYHYHLHADNLTPVGAVQTYELEQLAFKWCHDLVDDDNIPFVCESGTSRSRVRLPHPSSALSLFFTSLTLDPLNARRYSSALAVVQGVGYVNELLTRRTGMPVRDHKTYNAACAFRLGHTLSADFAHEDLMASVFPALGLFNVGYHSHLGVGCGRSAEEGKEDGQWWIVDRIADGAVLGVNGHGAAGVRTAW</sequence>
<dbReference type="EMBL" id="LR726794">
    <property type="protein sequence ID" value="VWO98200.1"/>
    <property type="molecule type" value="Genomic_DNA"/>
</dbReference>
<dbReference type="AlphaFoldDB" id="A0A5K1K1G9"/>
<organism evidence="1">
    <name type="scientific">Ganoderma boninense</name>
    <dbReference type="NCBI Taxonomy" id="34458"/>
    <lineage>
        <taxon>Eukaryota</taxon>
        <taxon>Fungi</taxon>
        <taxon>Dikarya</taxon>
        <taxon>Basidiomycota</taxon>
        <taxon>Agaricomycotina</taxon>
        <taxon>Agaricomycetes</taxon>
        <taxon>Polyporales</taxon>
        <taxon>Polyporaceae</taxon>
        <taxon>Ganoderma</taxon>
    </lineage>
</organism>
<dbReference type="SUPFAM" id="SSF53254">
    <property type="entry name" value="Phosphoglycerate mutase-like"/>
    <property type="match status" value="1"/>
</dbReference>
<reference evidence="1" key="1">
    <citation type="submission" date="2019-10" db="EMBL/GenBank/DDBJ databases">
        <authorList>
            <person name="Nor Muhammad N."/>
        </authorList>
    </citation>
    <scope>NUCLEOTIDE SEQUENCE</scope>
</reference>
<dbReference type="EC" id="2.7.11.1" evidence="1"/>
<gene>
    <name evidence="1" type="primary">Q4P5N0</name>
</gene>
<protein>
    <submittedName>
        <fullName evidence="1">Serine/threonine-protein kinase SMU1 (EC)</fullName>
        <ecNumber evidence="1">2.7.11.1</ecNumber>
    </submittedName>
</protein>
<proteinExistence type="predicted"/>
<accession>A0A5K1K1G9</accession>